<organism evidence="10 11">
    <name type="scientific">Blyttiomyces helicus</name>
    <dbReference type="NCBI Taxonomy" id="388810"/>
    <lineage>
        <taxon>Eukaryota</taxon>
        <taxon>Fungi</taxon>
        <taxon>Fungi incertae sedis</taxon>
        <taxon>Chytridiomycota</taxon>
        <taxon>Chytridiomycota incertae sedis</taxon>
        <taxon>Chytridiomycetes</taxon>
        <taxon>Chytridiomycetes incertae sedis</taxon>
        <taxon>Blyttiomyces</taxon>
    </lineage>
</organism>
<evidence type="ECO:0000256" key="1">
    <source>
        <dbReference type="ARBA" id="ARBA00004821"/>
    </source>
</evidence>
<dbReference type="Gene3D" id="3.30.930.10">
    <property type="entry name" value="Bira Bifunctional Protein, Domain 2"/>
    <property type="match status" value="1"/>
</dbReference>
<feature type="domain" description="BPL/LPL catalytic" evidence="9">
    <location>
        <begin position="1"/>
        <end position="155"/>
    </location>
</feature>
<evidence type="ECO:0000313" key="11">
    <source>
        <dbReference type="Proteomes" id="UP000269721"/>
    </source>
</evidence>
<protein>
    <recommendedName>
        <fullName evidence="3">lipoyl(octanoyl) transferase</fullName>
        <ecNumber evidence="3">2.3.1.181</ecNumber>
    </recommendedName>
</protein>
<dbReference type="PANTHER" id="PTHR10993:SF7">
    <property type="entry name" value="LIPOYLTRANSFERASE 2, MITOCHONDRIAL-RELATED"/>
    <property type="match status" value="1"/>
</dbReference>
<proteinExistence type="inferred from homology"/>
<evidence type="ECO:0000256" key="6">
    <source>
        <dbReference type="PIRSR" id="PIRSR016262-1"/>
    </source>
</evidence>
<gene>
    <name evidence="10" type="ORF">BDK51DRAFT_14997</name>
</gene>
<dbReference type="InterPro" id="IPR000544">
    <property type="entry name" value="Octanoyltransferase"/>
</dbReference>
<comment type="similarity">
    <text evidence="2">Belongs to the LipB family.</text>
</comment>
<dbReference type="NCBIfam" id="TIGR00214">
    <property type="entry name" value="lipB"/>
    <property type="match status" value="1"/>
</dbReference>
<dbReference type="UniPathway" id="UPA00538">
    <property type="reaction ID" value="UER00592"/>
</dbReference>
<dbReference type="Proteomes" id="UP000269721">
    <property type="component" value="Unassembled WGS sequence"/>
</dbReference>
<evidence type="ECO:0000259" key="9">
    <source>
        <dbReference type="PROSITE" id="PS51733"/>
    </source>
</evidence>
<accession>A0A4P9WGV7</accession>
<name>A0A4P9WGV7_9FUNG</name>
<evidence type="ECO:0000256" key="2">
    <source>
        <dbReference type="ARBA" id="ARBA00007907"/>
    </source>
</evidence>
<dbReference type="PROSITE" id="PS51733">
    <property type="entry name" value="BPL_LPL_CATALYTIC"/>
    <property type="match status" value="1"/>
</dbReference>
<dbReference type="AlphaFoldDB" id="A0A4P9WGV7"/>
<dbReference type="InterPro" id="IPR020605">
    <property type="entry name" value="Octanoyltransferase_CS"/>
</dbReference>
<dbReference type="PROSITE" id="PS01313">
    <property type="entry name" value="LIPB"/>
    <property type="match status" value="1"/>
</dbReference>
<dbReference type="Pfam" id="PF21948">
    <property type="entry name" value="LplA-B_cat"/>
    <property type="match status" value="1"/>
</dbReference>
<dbReference type="PANTHER" id="PTHR10993">
    <property type="entry name" value="OCTANOYLTRANSFERASE"/>
    <property type="match status" value="1"/>
</dbReference>
<feature type="non-terminal residue" evidence="10">
    <location>
        <position position="155"/>
    </location>
</feature>
<dbReference type="GO" id="GO:0033819">
    <property type="term" value="F:lipoyl(octanoyl) transferase activity"/>
    <property type="evidence" value="ECO:0007669"/>
    <property type="project" value="UniProtKB-EC"/>
</dbReference>
<keyword evidence="11" id="KW-1185">Reference proteome</keyword>
<comment type="pathway">
    <text evidence="1">Protein modification; protein lipoylation via endogenous pathway; protein N(6)-(lipoyl)lysine from octanoyl-[acyl-carrier-protein]: step 1/2.</text>
</comment>
<dbReference type="EMBL" id="KZ994796">
    <property type="protein sequence ID" value="RKO92051.1"/>
    <property type="molecule type" value="Genomic_DNA"/>
</dbReference>
<feature type="binding site" evidence="7">
    <location>
        <begin position="124"/>
        <end position="126"/>
    </location>
    <ligand>
        <name>substrate</name>
    </ligand>
</feature>
<dbReference type="InterPro" id="IPR045864">
    <property type="entry name" value="aa-tRNA-synth_II/BPL/LPL"/>
</dbReference>
<reference evidence="11" key="1">
    <citation type="journal article" date="2018" name="Nat. Microbiol.">
        <title>Leveraging single-cell genomics to expand the fungal tree of life.</title>
        <authorList>
            <person name="Ahrendt S.R."/>
            <person name="Quandt C.A."/>
            <person name="Ciobanu D."/>
            <person name="Clum A."/>
            <person name="Salamov A."/>
            <person name="Andreopoulos B."/>
            <person name="Cheng J.F."/>
            <person name="Woyke T."/>
            <person name="Pelin A."/>
            <person name="Henrissat B."/>
            <person name="Reynolds N.K."/>
            <person name="Benny G.L."/>
            <person name="Smith M.E."/>
            <person name="James T.Y."/>
            <person name="Grigoriev I.V."/>
        </authorList>
    </citation>
    <scope>NUCLEOTIDE SEQUENCE [LARGE SCALE GENOMIC DNA]</scope>
</reference>
<evidence type="ECO:0000313" key="10">
    <source>
        <dbReference type="EMBL" id="RKO92051.1"/>
    </source>
</evidence>
<evidence type="ECO:0000256" key="4">
    <source>
        <dbReference type="ARBA" id="ARBA00022679"/>
    </source>
</evidence>
<dbReference type="InterPro" id="IPR004143">
    <property type="entry name" value="BPL_LPL_catalytic"/>
</dbReference>
<dbReference type="EC" id="2.3.1.181" evidence="3"/>
<dbReference type="SUPFAM" id="SSF55681">
    <property type="entry name" value="Class II aaRS and biotin synthetases"/>
    <property type="match status" value="1"/>
</dbReference>
<feature type="site" description="Lowers pKa of active site Cys" evidence="8">
    <location>
        <position position="108"/>
    </location>
</feature>
<feature type="binding site" evidence="7">
    <location>
        <begin position="111"/>
        <end position="113"/>
    </location>
    <ligand>
        <name>substrate</name>
    </ligand>
</feature>
<evidence type="ECO:0000256" key="3">
    <source>
        <dbReference type="ARBA" id="ARBA00012334"/>
    </source>
</evidence>
<feature type="binding site" evidence="7">
    <location>
        <begin position="45"/>
        <end position="52"/>
    </location>
    <ligand>
        <name>substrate</name>
    </ligand>
</feature>
<dbReference type="CDD" id="cd16444">
    <property type="entry name" value="LipB"/>
    <property type="match status" value="1"/>
</dbReference>
<sequence>PREHGIILTLEHPPTFTAGRRIRGTVDDEGQRLARVGAEYFETQRGGQTTFHGPGQLVVYPILDLRTFQLGVRDYVDLLQSVAIESCAAFGITAGLRPETGVWIGDAKIAAVGIQVRHHITSHGFALNCNTDLTWFDHIVPCGLPDRTVTSISQE</sequence>
<dbReference type="OrthoDB" id="19908at2759"/>
<keyword evidence="4" id="KW-0808">Transferase</keyword>
<evidence type="ECO:0000256" key="7">
    <source>
        <dbReference type="PIRSR" id="PIRSR016262-2"/>
    </source>
</evidence>
<dbReference type="GO" id="GO:0009249">
    <property type="term" value="P:protein lipoylation"/>
    <property type="evidence" value="ECO:0007669"/>
    <property type="project" value="InterPro"/>
</dbReference>
<feature type="non-terminal residue" evidence="10">
    <location>
        <position position="1"/>
    </location>
</feature>
<evidence type="ECO:0000256" key="8">
    <source>
        <dbReference type="PIRSR" id="PIRSR016262-3"/>
    </source>
</evidence>
<evidence type="ECO:0000256" key="5">
    <source>
        <dbReference type="ARBA" id="ARBA00023315"/>
    </source>
</evidence>
<feature type="active site" description="Acyl-thioester intermediate" evidence="6">
    <location>
        <position position="142"/>
    </location>
</feature>
<dbReference type="PIRSF" id="PIRSF016262">
    <property type="entry name" value="LPLase"/>
    <property type="match status" value="1"/>
</dbReference>
<keyword evidence="5" id="KW-0012">Acyltransferase</keyword>